<dbReference type="GO" id="GO:0016887">
    <property type="term" value="F:ATP hydrolysis activity"/>
    <property type="evidence" value="ECO:0007669"/>
    <property type="project" value="TreeGrafter"/>
</dbReference>
<proteinExistence type="predicted"/>
<dbReference type="GO" id="GO:0051782">
    <property type="term" value="P:negative regulation of cell division"/>
    <property type="evidence" value="ECO:0007669"/>
    <property type="project" value="TreeGrafter"/>
</dbReference>
<evidence type="ECO:0000313" key="5">
    <source>
        <dbReference type="Proteomes" id="UP000315677"/>
    </source>
</evidence>
<evidence type="ECO:0000256" key="1">
    <source>
        <dbReference type="ARBA" id="ARBA00022741"/>
    </source>
</evidence>
<evidence type="ECO:0000313" key="4">
    <source>
        <dbReference type="EMBL" id="TQM11087.1"/>
    </source>
</evidence>
<evidence type="ECO:0000256" key="2">
    <source>
        <dbReference type="ARBA" id="ARBA00022840"/>
    </source>
</evidence>
<dbReference type="InterPro" id="IPR014433">
    <property type="entry name" value="CooC"/>
</dbReference>
<dbReference type="PANTHER" id="PTHR43384:SF6">
    <property type="entry name" value="SEPTUM SITE-DETERMINING PROTEIN MIND HOMOLOG, CHLOROPLASTIC"/>
    <property type="match status" value="1"/>
</dbReference>
<evidence type="ECO:0000259" key="3">
    <source>
        <dbReference type="Pfam" id="PF01656"/>
    </source>
</evidence>
<sequence>MKLGIVGKGGVGKTTVSALLARSYAADGARVLAIDTDSNPNLGVSLGLSVPEMEALPVLPRALIVGTGGNSTSAELVRDYGRTTPSGVSLLSAIKVNEAAAGCMCGGHATVRSLLGTAIEEQADVAIVDMEAGLEHLSRSGGTLAHADVLLVVMEPTRKSVLTASRTVVLAEELGIPRTVAVGNKARTADDAEFFRTACAEYGVPLAGVISFAAAVVAADLAGGVVDAEQGEQIMREIAELRAFVGGVPVG</sequence>
<dbReference type="InterPro" id="IPR027417">
    <property type="entry name" value="P-loop_NTPase"/>
</dbReference>
<dbReference type="AlphaFoldDB" id="A0A543DP29"/>
<reference evidence="4 5" key="1">
    <citation type="submission" date="2019-06" db="EMBL/GenBank/DDBJ databases">
        <title>Sequencing the genomes of 1000 actinobacteria strains.</title>
        <authorList>
            <person name="Klenk H.-P."/>
        </authorList>
    </citation>
    <scope>NUCLEOTIDE SEQUENCE [LARGE SCALE GENOMIC DNA]</scope>
    <source>
        <strain evidence="4 5">DSM 45301</strain>
    </source>
</reference>
<dbReference type="Pfam" id="PF01656">
    <property type="entry name" value="CbiA"/>
    <property type="match status" value="1"/>
</dbReference>
<dbReference type="SUPFAM" id="SSF52540">
    <property type="entry name" value="P-loop containing nucleoside triphosphate hydrolases"/>
    <property type="match status" value="1"/>
</dbReference>
<dbReference type="GO" id="GO:0009898">
    <property type="term" value="C:cytoplasmic side of plasma membrane"/>
    <property type="evidence" value="ECO:0007669"/>
    <property type="project" value="TreeGrafter"/>
</dbReference>
<dbReference type="InterPro" id="IPR002586">
    <property type="entry name" value="CobQ/CobB/MinD/ParA_Nub-bd_dom"/>
</dbReference>
<feature type="domain" description="CobQ/CobB/MinD/ParA nucleotide binding" evidence="3">
    <location>
        <begin position="7"/>
        <end position="221"/>
    </location>
</feature>
<organism evidence="4 5">
    <name type="scientific">Pseudonocardia kunmingensis</name>
    <dbReference type="NCBI Taxonomy" id="630975"/>
    <lineage>
        <taxon>Bacteria</taxon>
        <taxon>Bacillati</taxon>
        <taxon>Actinomycetota</taxon>
        <taxon>Actinomycetes</taxon>
        <taxon>Pseudonocardiales</taxon>
        <taxon>Pseudonocardiaceae</taxon>
        <taxon>Pseudonocardia</taxon>
    </lineage>
</organism>
<comment type="caution">
    <text evidence="4">The sequence shown here is derived from an EMBL/GenBank/DDBJ whole genome shotgun (WGS) entry which is preliminary data.</text>
</comment>
<dbReference type="InterPro" id="IPR050625">
    <property type="entry name" value="ParA/MinD_ATPase"/>
</dbReference>
<protein>
    <submittedName>
        <fullName evidence="4">CO dehydrogenase maturation factor</fullName>
    </submittedName>
</protein>
<dbReference type="PANTHER" id="PTHR43384">
    <property type="entry name" value="SEPTUM SITE-DETERMINING PROTEIN MIND HOMOLOG, CHLOROPLASTIC-RELATED"/>
    <property type="match status" value="1"/>
</dbReference>
<dbReference type="GO" id="GO:0005524">
    <property type="term" value="F:ATP binding"/>
    <property type="evidence" value="ECO:0007669"/>
    <property type="project" value="UniProtKB-KW"/>
</dbReference>
<keyword evidence="2" id="KW-0067">ATP-binding</keyword>
<keyword evidence="5" id="KW-1185">Reference proteome</keyword>
<dbReference type="GO" id="GO:0005829">
    <property type="term" value="C:cytosol"/>
    <property type="evidence" value="ECO:0007669"/>
    <property type="project" value="TreeGrafter"/>
</dbReference>
<gene>
    <name evidence="4" type="ORF">FB558_3631</name>
</gene>
<dbReference type="PIRSF" id="PIRSF005647">
    <property type="entry name" value="CooC"/>
    <property type="match status" value="1"/>
</dbReference>
<keyword evidence="1" id="KW-0547">Nucleotide-binding</keyword>
<dbReference type="Proteomes" id="UP000315677">
    <property type="component" value="Unassembled WGS sequence"/>
</dbReference>
<dbReference type="Gene3D" id="3.40.50.300">
    <property type="entry name" value="P-loop containing nucleotide triphosphate hydrolases"/>
    <property type="match status" value="1"/>
</dbReference>
<dbReference type="EMBL" id="VFPA01000002">
    <property type="protein sequence ID" value="TQM11087.1"/>
    <property type="molecule type" value="Genomic_DNA"/>
</dbReference>
<accession>A0A543DP29</accession>
<name>A0A543DP29_9PSEU</name>
<dbReference type="RefSeq" id="WP_170231374.1">
    <property type="nucleotide sequence ID" value="NZ_VFPA01000002.1"/>
</dbReference>